<dbReference type="PROSITE" id="PS50879">
    <property type="entry name" value="RNASE_H_1"/>
    <property type="match status" value="1"/>
</dbReference>
<gene>
    <name evidence="13" type="ORF">MNB_SUP05-SYMBIONT-7-159</name>
</gene>
<dbReference type="NCBIfam" id="NF001236">
    <property type="entry name" value="PRK00203.1"/>
    <property type="match status" value="1"/>
</dbReference>
<evidence type="ECO:0000256" key="7">
    <source>
        <dbReference type="ARBA" id="ARBA00022722"/>
    </source>
</evidence>
<comment type="similarity">
    <text evidence="4">Belongs to the RNase H family.</text>
</comment>
<organism evidence="13">
    <name type="scientific">hydrothermal vent metagenome</name>
    <dbReference type="NCBI Taxonomy" id="652676"/>
    <lineage>
        <taxon>unclassified sequences</taxon>
        <taxon>metagenomes</taxon>
        <taxon>ecological metagenomes</taxon>
    </lineage>
</organism>
<evidence type="ECO:0000256" key="11">
    <source>
        <dbReference type="ARBA" id="ARBA00022842"/>
    </source>
</evidence>
<dbReference type="GO" id="GO:0003676">
    <property type="term" value="F:nucleic acid binding"/>
    <property type="evidence" value="ECO:0007669"/>
    <property type="project" value="InterPro"/>
</dbReference>
<evidence type="ECO:0000256" key="5">
    <source>
        <dbReference type="ARBA" id="ARBA00011245"/>
    </source>
</evidence>
<name>A0A1W1E647_9ZZZZ</name>
<evidence type="ECO:0000256" key="2">
    <source>
        <dbReference type="ARBA" id="ARBA00001946"/>
    </source>
</evidence>
<dbReference type="InterPro" id="IPR012337">
    <property type="entry name" value="RNaseH-like_sf"/>
</dbReference>
<keyword evidence="7" id="KW-0540">Nuclease</keyword>
<keyword evidence="11" id="KW-0460">Magnesium</keyword>
<dbReference type="GO" id="GO:0004523">
    <property type="term" value="F:RNA-DNA hybrid ribonuclease activity"/>
    <property type="evidence" value="ECO:0007669"/>
    <property type="project" value="UniProtKB-EC"/>
</dbReference>
<evidence type="ECO:0000256" key="6">
    <source>
        <dbReference type="ARBA" id="ARBA00012180"/>
    </source>
</evidence>
<dbReference type="InterPro" id="IPR050092">
    <property type="entry name" value="RNase_H"/>
</dbReference>
<dbReference type="GO" id="GO:0043137">
    <property type="term" value="P:DNA replication, removal of RNA primer"/>
    <property type="evidence" value="ECO:0007669"/>
    <property type="project" value="TreeGrafter"/>
</dbReference>
<dbReference type="FunFam" id="3.30.420.10:FF:000089">
    <property type="entry name" value="Ribonuclease H"/>
    <property type="match status" value="1"/>
</dbReference>
<feature type="domain" description="RNase H type-1" evidence="12">
    <location>
        <begin position="1"/>
        <end position="142"/>
    </location>
</feature>
<dbReference type="Pfam" id="PF00075">
    <property type="entry name" value="RNase_H"/>
    <property type="match status" value="1"/>
</dbReference>
<dbReference type="PANTHER" id="PTHR10642:SF26">
    <property type="entry name" value="RIBONUCLEASE H1"/>
    <property type="match status" value="1"/>
</dbReference>
<evidence type="ECO:0000256" key="10">
    <source>
        <dbReference type="ARBA" id="ARBA00022801"/>
    </source>
</evidence>
<keyword evidence="8" id="KW-0479">Metal-binding</keyword>
<dbReference type="InterPro" id="IPR022892">
    <property type="entry name" value="RNaseHI"/>
</dbReference>
<dbReference type="InterPro" id="IPR002156">
    <property type="entry name" value="RNaseH_domain"/>
</dbReference>
<dbReference type="EMBL" id="FPIA01000155">
    <property type="protein sequence ID" value="SFV89432.1"/>
    <property type="molecule type" value="Genomic_DNA"/>
</dbReference>
<dbReference type="InterPro" id="IPR036397">
    <property type="entry name" value="RNaseH_sf"/>
</dbReference>
<dbReference type="HAMAP" id="MF_00042">
    <property type="entry name" value="RNase_H"/>
    <property type="match status" value="1"/>
</dbReference>
<protein>
    <recommendedName>
        <fullName evidence="6">ribonuclease H</fullName>
        <ecNumber evidence="6">3.1.26.4</ecNumber>
    </recommendedName>
</protein>
<evidence type="ECO:0000259" key="12">
    <source>
        <dbReference type="PROSITE" id="PS50879"/>
    </source>
</evidence>
<evidence type="ECO:0000256" key="4">
    <source>
        <dbReference type="ARBA" id="ARBA00005300"/>
    </source>
</evidence>
<dbReference type="PANTHER" id="PTHR10642">
    <property type="entry name" value="RIBONUCLEASE H1"/>
    <property type="match status" value="1"/>
</dbReference>
<comment type="cofactor">
    <cofactor evidence="2">
        <name>Mg(2+)</name>
        <dbReference type="ChEBI" id="CHEBI:18420"/>
    </cofactor>
</comment>
<keyword evidence="9" id="KW-0255">Endonuclease</keyword>
<sequence>MDNIIIYTDGGCRGNPGIGGWGVWLRHKGAEKKLKGAEQDTTNNRMELTAAIKALEALKSDKIKVDLYTDSKYVMNGINQWIVNWKKKNWKTSTKKPVKNVDLWQQLDKLNQKYPVCWHWVKGHSNDEGNDMADLLANQAMDSIRIS</sequence>
<comment type="subunit">
    <text evidence="5">Monomer.</text>
</comment>
<evidence type="ECO:0000256" key="8">
    <source>
        <dbReference type="ARBA" id="ARBA00022723"/>
    </source>
</evidence>
<evidence type="ECO:0000256" key="3">
    <source>
        <dbReference type="ARBA" id="ARBA00004065"/>
    </source>
</evidence>
<evidence type="ECO:0000256" key="9">
    <source>
        <dbReference type="ARBA" id="ARBA00022759"/>
    </source>
</evidence>
<dbReference type="EC" id="3.1.26.4" evidence="6"/>
<comment type="catalytic activity">
    <reaction evidence="1">
        <text>Endonucleolytic cleavage to 5'-phosphomonoester.</text>
        <dbReference type="EC" id="3.1.26.4"/>
    </reaction>
</comment>
<dbReference type="AlphaFoldDB" id="A0A1W1E647"/>
<evidence type="ECO:0000313" key="13">
    <source>
        <dbReference type="EMBL" id="SFV89432.1"/>
    </source>
</evidence>
<keyword evidence="10 13" id="KW-0378">Hydrolase</keyword>
<proteinExistence type="inferred from homology"/>
<dbReference type="SUPFAM" id="SSF53098">
    <property type="entry name" value="Ribonuclease H-like"/>
    <property type="match status" value="1"/>
</dbReference>
<comment type="function">
    <text evidence="3">Endonuclease that specifically degrades the RNA of RNA-DNA hybrids.</text>
</comment>
<dbReference type="CDD" id="cd09278">
    <property type="entry name" value="RNase_HI_prokaryote_like"/>
    <property type="match status" value="1"/>
</dbReference>
<evidence type="ECO:0000256" key="1">
    <source>
        <dbReference type="ARBA" id="ARBA00000077"/>
    </source>
</evidence>
<reference evidence="13" key="1">
    <citation type="submission" date="2016-10" db="EMBL/GenBank/DDBJ databases">
        <authorList>
            <person name="de Groot N.N."/>
        </authorList>
    </citation>
    <scope>NUCLEOTIDE SEQUENCE</scope>
</reference>
<dbReference type="Gene3D" id="3.30.420.10">
    <property type="entry name" value="Ribonuclease H-like superfamily/Ribonuclease H"/>
    <property type="match status" value="1"/>
</dbReference>
<accession>A0A1W1E647</accession>
<dbReference type="GO" id="GO:0046872">
    <property type="term" value="F:metal ion binding"/>
    <property type="evidence" value="ECO:0007669"/>
    <property type="project" value="UniProtKB-KW"/>
</dbReference>